<feature type="transmembrane region" description="Helical" evidence="1">
    <location>
        <begin position="52"/>
        <end position="71"/>
    </location>
</feature>
<dbReference type="RefSeq" id="WP_007473658.1">
    <property type="nucleotide sequence ID" value="NZ_KQ130621.1"/>
</dbReference>
<name>A0A0J8J165_9LIST</name>
<evidence type="ECO:0000313" key="2">
    <source>
        <dbReference type="EMBL" id="KMT58021.1"/>
    </source>
</evidence>
<accession>A0A0J8J165</accession>
<dbReference type="PATRIC" id="fig|1430899.3.peg.2514"/>
<keyword evidence="1" id="KW-0472">Membrane</keyword>
<sequence length="167" mass="19237">MDKLAKLKSFENIRLMVNRRLIFSNVLMTLALSVLIYLVFSHLKGVTGTEEIILLIFLSAVVLRPVFRLLNVQPTMELSTKGISYRGDFQTWQAIYELELKTPRIAIFYYGRLELYTTIKDKKELVWDISAYDSEMALSDLAELIQACVLEFGEQDQNFETNPVLSS</sequence>
<protein>
    <submittedName>
        <fullName evidence="2">Uncharacterized protein</fullName>
    </submittedName>
</protein>
<keyword evidence="3" id="KW-1185">Reference proteome</keyword>
<proteinExistence type="predicted"/>
<gene>
    <name evidence="2" type="ORF">X560_2462</name>
</gene>
<dbReference type="Proteomes" id="UP000052258">
    <property type="component" value="Unassembled WGS sequence"/>
</dbReference>
<feature type="transmembrane region" description="Helical" evidence="1">
    <location>
        <begin position="21"/>
        <end position="40"/>
    </location>
</feature>
<comment type="caution">
    <text evidence="2">The sequence shown here is derived from an EMBL/GenBank/DDBJ whole genome shotgun (WGS) entry which is preliminary data.</text>
</comment>
<keyword evidence="1" id="KW-1133">Transmembrane helix</keyword>
<dbReference type="AlphaFoldDB" id="A0A0J8J165"/>
<evidence type="ECO:0000256" key="1">
    <source>
        <dbReference type="SAM" id="Phobius"/>
    </source>
</evidence>
<reference evidence="2 3" key="1">
    <citation type="journal article" date="2015" name="Genome Biol. Evol.">
        <title>Comparative Genomics of Listeria Sensu Lato: Genus-Wide Differences in Evolutionary Dynamics and the Progressive Gain of Complex, Potentially Pathogenicity-Related Traits through Lateral Gene Transfer.</title>
        <authorList>
            <person name="Chiara M."/>
            <person name="Caruso M."/>
            <person name="D'Erchia A.M."/>
            <person name="Manzari C."/>
            <person name="Fraccalvieri R."/>
            <person name="Goffredo E."/>
            <person name="Latorre L."/>
            <person name="Miccolupo A."/>
            <person name="Padalino I."/>
            <person name="Santagada G."/>
            <person name="Chiocco D."/>
            <person name="Pesole G."/>
            <person name="Horner D.S."/>
            <person name="Parisi A."/>
        </authorList>
    </citation>
    <scope>NUCLEOTIDE SEQUENCE [LARGE SCALE GENOMIC DNA]</scope>
    <source>
        <strain evidence="2 3">1991</strain>
    </source>
</reference>
<dbReference type="EMBL" id="AZHO01000035">
    <property type="protein sequence ID" value="KMT58021.1"/>
    <property type="molecule type" value="Genomic_DNA"/>
</dbReference>
<keyword evidence="1" id="KW-0812">Transmembrane</keyword>
<organism evidence="2 3">
    <name type="scientific">Listeria fleischmannii 1991</name>
    <dbReference type="NCBI Taxonomy" id="1430899"/>
    <lineage>
        <taxon>Bacteria</taxon>
        <taxon>Bacillati</taxon>
        <taxon>Bacillota</taxon>
        <taxon>Bacilli</taxon>
        <taxon>Bacillales</taxon>
        <taxon>Listeriaceae</taxon>
        <taxon>Listeria</taxon>
    </lineage>
</organism>
<evidence type="ECO:0000313" key="3">
    <source>
        <dbReference type="Proteomes" id="UP000052258"/>
    </source>
</evidence>